<dbReference type="Proteomes" id="UP000499080">
    <property type="component" value="Unassembled WGS sequence"/>
</dbReference>
<keyword evidence="2" id="KW-1185">Reference proteome</keyword>
<protein>
    <submittedName>
        <fullName evidence="1">Uncharacterized protein</fullName>
    </submittedName>
</protein>
<reference evidence="1 2" key="1">
    <citation type="journal article" date="2019" name="Sci. Rep.">
        <title>Orb-weaving spider Araneus ventricosus genome elucidates the spidroin gene catalogue.</title>
        <authorList>
            <person name="Kono N."/>
            <person name="Nakamura H."/>
            <person name="Ohtoshi R."/>
            <person name="Moran D.A.P."/>
            <person name="Shinohara A."/>
            <person name="Yoshida Y."/>
            <person name="Fujiwara M."/>
            <person name="Mori M."/>
            <person name="Tomita M."/>
            <person name="Arakawa K."/>
        </authorList>
    </citation>
    <scope>NUCLEOTIDE SEQUENCE [LARGE SCALE GENOMIC DNA]</scope>
</reference>
<proteinExistence type="predicted"/>
<sequence length="141" mass="16000">MLHEVNANKIQTVSNLLFASSHCNFRLIPHIRFRSNLLNSHPRLLLPLLTSLTTIPPPLLHQAYYSAANKFRPTRNTTTGLFKRSYSVSTPSSKLKYSYTVFLLILFARATDTPSAFLIESVGFRARDDYNQPFLASVLKV</sequence>
<dbReference type="AlphaFoldDB" id="A0A4Y2FMD7"/>
<evidence type="ECO:0000313" key="2">
    <source>
        <dbReference type="Proteomes" id="UP000499080"/>
    </source>
</evidence>
<organism evidence="1 2">
    <name type="scientific">Araneus ventricosus</name>
    <name type="common">Orbweaver spider</name>
    <name type="synonym">Epeira ventricosa</name>
    <dbReference type="NCBI Taxonomy" id="182803"/>
    <lineage>
        <taxon>Eukaryota</taxon>
        <taxon>Metazoa</taxon>
        <taxon>Ecdysozoa</taxon>
        <taxon>Arthropoda</taxon>
        <taxon>Chelicerata</taxon>
        <taxon>Arachnida</taxon>
        <taxon>Araneae</taxon>
        <taxon>Araneomorphae</taxon>
        <taxon>Entelegynae</taxon>
        <taxon>Araneoidea</taxon>
        <taxon>Araneidae</taxon>
        <taxon>Araneus</taxon>
    </lineage>
</organism>
<gene>
    <name evidence="1" type="ORF">AVEN_221755_1</name>
</gene>
<name>A0A4Y2FMD7_ARAVE</name>
<comment type="caution">
    <text evidence="1">The sequence shown here is derived from an EMBL/GenBank/DDBJ whole genome shotgun (WGS) entry which is preliminary data.</text>
</comment>
<dbReference type="EMBL" id="BGPR01001001">
    <property type="protein sequence ID" value="GBM42642.1"/>
    <property type="molecule type" value="Genomic_DNA"/>
</dbReference>
<accession>A0A4Y2FMD7</accession>
<evidence type="ECO:0000313" key="1">
    <source>
        <dbReference type="EMBL" id="GBM42642.1"/>
    </source>
</evidence>